<evidence type="ECO:0000313" key="2">
    <source>
        <dbReference type="EMBL" id="EAS07142.1"/>
    </source>
</evidence>
<dbReference type="HOGENOM" id="CLU_2781534_0_0_1"/>
<organism evidence="2 3">
    <name type="scientific">Tetrahymena thermophila (strain SB210)</name>
    <dbReference type="NCBI Taxonomy" id="312017"/>
    <lineage>
        <taxon>Eukaryota</taxon>
        <taxon>Sar</taxon>
        <taxon>Alveolata</taxon>
        <taxon>Ciliophora</taxon>
        <taxon>Intramacronucleata</taxon>
        <taxon>Oligohymenophorea</taxon>
        <taxon>Hymenostomatida</taxon>
        <taxon>Tetrahymenina</taxon>
        <taxon>Tetrahymenidae</taxon>
        <taxon>Tetrahymena</taxon>
    </lineage>
</organism>
<keyword evidence="3" id="KW-1185">Reference proteome</keyword>
<evidence type="ECO:0000256" key="1">
    <source>
        <dbReference type="SAM" id="MobiDB-lite"/>
    </source>
</evidence>
<dbReference type="Proteomes" id="UP000009168">
    <property type="component" value="Unassembled WGS sequence"/>
</dbReference>
<dbReference type="AlphaFoldDB" id="Q24H83"/>
<dbReference type="EMBL" id="GG662246">
    <property type="protein sequence ID" value="EAS07142.1"/>
    <property type="molecule type" value="Genomic_DNA"/>
</dbReference>
<reference evidence="3" key="1">
    <citation type="journal article" date="2006" name="PLoS Biol.">
        <title>Macronuclear genome sequence of the ciliate Tetrahymena thermophila, a model eukaryote.</title>
        <authorList>
            <person name="Eisen J.A."/>
            <person name="Coyne R.S."/>
            <person name="Wu M."/>
            <person name="Wu D."/>
            <person name="Thiagarajan M."/>
            <person name="Wortman J.R."/>
            <person name="Badger J.H."/>
            <person name="Ren Q."/>
            <person name="Amedeo P."/>
            <person name="Jones K.M."/>
            <person name="Tallon L.J."/>
            <person name="Delcher A.L."/>
            <person name="Salzberg S.L."/>
            <person name="Silva J.C."/>
            <person name="Haas B.J."/>
            <person name="Majoros W.H."/>
            <person name="Farzad M."/>
            <person name="Carlton J.M."/>
            <person name="Smith R.K. Jr."/>
            <person name="Garg J."/>
            <person name="Pearlman R.E."/>
            <person name="Karrer K.M."/>
            <person name="Sun L."/>
            <person name="Manning G."/>
            <person name="Elde N.C."/>
            <person name="Turkewitz A.P."/>
            <person name="Asai D.J."/>
            <person name="Wilkes D.E."/>
            <person name="Wang Y."/>
            <person name="Cai H."/>
            <person name="Collins K."/>
            <person name="Stewart B.A."/>
            <person name="Lee S.R."/>
            <person name="Wilamowska K."/>
            <person name="Weinberg Z."/>
            <person name="Ruzzo W.L."/>
            <person name="Wloga D."/>
            <person name="Gaertig J."/>
            <person name="Frankel J."/>
            <person name="Tsao C.-C."/>
            <person name="Gorovsky M.A."/>
            <person name="Keeling P.J."/>
            <person name="Waller R.F."/>
            <person name="Patron N.J."/>
            <person name="Cherry J.M."/>
            <person name="Stover N.A."/>
            <person name="Krieger C.J."/>
            <person name="del Toro C."/>
            <person name="Ryder H.F."/>
            <person name="Williamson S.C."/>
            <person name="Barbeau R.A."/>
            <person name="Hamilton E.P."/>
            <person name="Orias E."/>
        </authorList>
    </citation>
    <scope>NUCLEOTIDE SEQUENCE [LARGE SCALE GENOMIC DNA]</scope>
    <source>
        <strain evidence="3">SB210</strain>
    </source>
</reference>
<dbReference type="InParanoid" id="Q24H83"/>
<dbReference type="GeneID" id="7842098"/>
<name>Q24H83_TETTS</name>
<feature type="region of interest" description="Disordered" evidence="1">
    <location>
        <begin position="30"/>
        <end position="50"/>
    </location>
</feature>
<accession>Q24H83</accession>
<dbReference type="KEGG" id="tet:TTHERM_01403820"/>
<dbReference type="RefSeq" id="XP_001027384.1">
    <property type="nucleotide sequence ID" value="XM_001027384.1"/>
</dbReference>
<protein>
    <submittedName>
        <fullName evidence="2">Uncharacterized protein</fullName>
    </submittedName>
</protein>
<gene>
    <name evidence="2" type="ORF">TTHERM_01403820</name>
</gene>
<evidence type="ECO:0000313" key="3">
    <source>
        <dbReference type="Proteomes" id="UP000009168"/>
    </source>
</evidence>
<proteinExistence type="predicted"/>
<sequence>MAIFIQFQSFILGHAKVIIIQQEKNLNDLKENHTDRQKNKQANNHKQRKINYSLKEQKWQMELMNKQVK</sequence>